<comment type="caution">
    <text evidence="3">The sequence shown here is derived from an EMBL/GenBank/DDBJ whole genome shotgun (WGS) entry which is preliminary data.</text>
</comment>
<reference evidence="3 4" key="1">
    <citation type="submission" date="2020-03" db="EMBL/GenBank/DDBJ databases">
        <title>WGS of the type strain of Planosporangium spp.</title>
        <authorList>
            <person name="Thawai C."/>
        </authorList>
    </citation>
    <scope>NUCLEOTIDE SEQUENCE [LARGE SCALE GENOMIC DNA]</scope>
    <source>
        <strain evidence="3 4">TBRC 5610</strain>
    </source>
</reference>
<name>A0ABX0Y060_9ACTN</name>
<evidence type="ECO:0000259" key="2">
    <source>
        <dbReference type="Pfam" id="PF12728"/>
    </source>
</evidence>
<dbReference type="RefSeq" id="WP_167925736.1">
    <property type="nucleotide sequence ID" value="NZ_JAATVY010000008.1"/>
</dbReference>
<feature type="region of interest" description="Disordered" evidence="1">
    <location>
        <begin position="63"/>
        <end position="83"/>
    </location>
</feature>
<organism evidence="3 4">
    <name type="scientific">Planosporangium thailandense</name>
    <dbReference type="NCBI Taxonomy" id="765197"/>
    <lineage>
        <taxon>Bacteria</taxon>
        <taxon>Bacillati</taxon>
        <taxon>Actinomycetota</taxon>
        <taxon>Actinomycetes</taxon>
        <taxon>Micromonosporales</taxon>
        <taxon>Micromonosporaceae</taxon>
        <taxon>Planosporangium</taxon>
    </lineage>
</organism>
<keyword evidence="4" id="KW-1185">Reference proteome</keyword>
<dbReference type="InterPro" id="IPR041657">
    <property type="entry name" value="HTH_17"/>
</dbReference>
<protein>
    <submittedName>
        <fullName evidence="3">Helix-turn-helix domain-containing protein</fullName>
    </submittedName>
</protein>
<dbReference type="InterPro" id="IPR010093">
    <property type="entry name" value="SinI_DNA-bd"/>
</dbReference>
<dbReference type="NCBIfam" id="TIGR01764">
    <property type="entry name" value="excise"/>
    <property type="match status" value="1"/>
</dbReference>
<evidence type="ECO:0000313" key="4">
    <source>
        <dbReference type="Proteomes" id="UP000722989"/>
    </source>
</evidence>
<accession>A0ABX0Y060</accession>
<dbReference type="EMBL" id="JAATVY010000008">
    <property type="protein sequence ID" value="NJC70835.1"/>
    <property type="molecule type" value="Genomic_DNA"/>
</dbReference>
<evidence type="ECO:0000256" key="1">
    <source>
        <dbReference type="SAM" id="MobiDB-lite"/>
    </source>
</evidence>
<dbReference type="Proteomes" id="UP000722989">
    <property type="component" value="Unassembled WGS sequence"/>
</dbReference>
<gene>
    <name evidence="3" type="ORF">HC031_14075</name>
</gene>
<feature type="domain" description="Helix-turn-helix" evidence="2">
    <location>
        <begin position="17"/>
        <end position="60"/>
    </location>
</feature>
<sequence length="83" mass="9017">MTQEQPSNGKRPVRFHSVAAVAEILGTSEVTLYRAIRAGEFPAIKIRGRYVIPSRALDDLEETAVSTGSVVDPAELAGHRERA</sequence>
<dbReference type="SUPFAM" id="SSF46955">
    <property type="entry name" value="Putative DNA-binding domain"/>
    <property type="match status" value="1"/>
</dbReference>
<dbReference type="Pfam" id="PF12728">
    <property type="entry name" value="HTH_17"/>
    <property type="match status" value="1"/>
</dbReference>
<proteinExistence type="predicted"/>
<evidence type="ECO:0000313" key="3">
    <source>
        <dbReference type="EMBL" id="NJC70835.1"/>
    </source>
</evidence>
<dbReference type="InterPro" id="IPR009061">
    <property type="entry name" value="DNA-bd_dom_put_sf"/>
</dbReference>